<organism evidence="3 4">
    <name type="scientific">Planobispora longispora</name>
    <dbReference type="NCBI Taxonomy" id="28887"/>
    <lineage>
        <taxon>Bacteria</taxon>
        <taxon>Bacillati</taxon>
        <taxon>Actinomycetota</taxon>
        <taxon>Actinomycetes</taxon>
        <taxon>Streptosporangiales</taxon>
        <taxon>Streptosporangiaceae</taxon>
        <taxon>Planobispora</taxon>
    </lineage>
</organism>
<dbReference type="Gene3D" id="2.130.10.10">
    <property type="entry name" value="YVTN repeat-like/Quinoprotein amine dehydrogenase"/>
    <property type="match status" value="1"/>
</dbReference>
<dbReference type="PANTHER" id="PTHR47197">
    <property type="entry name" value="PROTEIN NIRF"/>
    <property type="match status" value="1"/>
</dbReference>
<dbReference type="AlphaFoldDB" id="A0A8J3W4N6"/>
<accession>A0A8J3W4N6</accession>
<reference evidence="3 4" key="1">
    <citation type="submission" date="2021-01" db="EMBL/GenBank/DDBJ databases">
        <title>Whole genome shotgun sequence of Planobispora longispora NBRC 13918.</title>
        <authorList>
            <person name="Komaki H."/>
            <person name="Tamura T."/>
        </authorList>
    </citation>
    <scope>NUCLEOTIDE SEQUENCE [LARGE SCALE GENOMIC DNA]</scope>
    <source>
        <strain evidence="3 4">NBRC 13918</strain>
    </source>
</reference>
<feature type="region of interest" description="Disordered" evidence="1">
    <location>
        <begin position="27"/>
        <end position="61"/>
    </location>
</feature>
<dbReference type="PANTHER" id="PTHR47197:SF3">
    <property type="entry name" value="DIHYDRO-HEME D1 DEHYDROGENASE"/>
    <property type="match status" value="1"/>
</dbReference>
<evidence type="ECO:0000256" key="2">
    <source>
        <dbReference type="SAM" id="SignalP"/>
    </source>
</evidence>
<gene>
    <name evidence="3" type="ORF">Plo01_14750</name>
</gene>
<dbReference type="EMBL" id="BOOH01000014">
    <property type="protein sequence ID" value="GIH75046.1"/>
    <property type="molecule type" value="Genomic_DNA"/>
</dbReference>
<comment type="caution">
    <text evidence="3">The sequence shown here is derived from an EMBL/GenBank/DDBJ whole genome shotgun (WGS) entry which is preliminary data.</text>
</comment>
<sequence>MPDKLVGRAGAVGLLALALFAPTAAAAASAPPHPGDQVTSGETEAARAASPGATDQAYDTRTGTGSRLVVADPAASQVHIYAIPSHRRAATITGRTPSSHAGMLSLRDGRVLFVDETHHELVALQVTGVPRIVGAVPLPEGEVTHIAVDPANRYAVVAAAEEHDHEEESQETGEEEGHGILTLVDLRTYAPSSVEVHSGHPGVMLGGEPLTVLHRNDADNTLETFPVSAILAGAGGHLEPSSSVPTGAAGHGEALAGDLAMTATDAGLDTARLRAGSLTPVRTVPWPAETGRAFYVRLSADGRNLVTYTSNESGDDWQNWLHDAFLVDPATGRSVTTRLGSGFLFRFGLSDRYAGYVLQQPGGDKVSFVDVRPGSSHYGKITANVQLGSLPGGPAVGSSPWGTQGRRIALDPTGALAYVSGGGTGRISVISPDHGRTVGAITTPTRLDGGGALTVVTPGRSDADTVGR</sequence>
<dbReference type="InterPro" id="IPR015943">
    <property type="entry name" value="WD40/YVTN_repeat-like_dom_sf"/>
</dbReference>
<dbReference type="Proteomes" id="UP000616724">
    <property type="component" value="Unassembled WGS sequence"/>
</dbReference>
<keyword evidence="4" id="KW-1185">Reference proteome</keyword>
<name>A0A8J3W4N6_9ACTN</name>
<dbReference type="InterPro" id="IPR051200">
    <property type="entry name" value="Host-pathogen_enzymatic-act"/>
</dbReference>
<feature type="signal peptide" evidence="2">
    <location>
        <begin position="1"/>
        <end position="26"/>
    </location>
</feature>
<evidence type="ECO:0000256" key="1">
    <source>
        <dbReference type="SAM" id="MobiDB-lite"/>
    </source>
</evidence>
<protein>
    <submittedName>
        <fullName evidence="3">Uncharacterized protein</fullName>
    </submittedName>
</protein>
<dbReference type="SUPFAM" id="SSF51004">
    <property type="entry name" value="C-terminal (heme d1) domain of cytochrome cd1-nitrite reductase"/>
    <property type="match status" value="1"/>
</dbReference>
<feature type="chain" id="PRO_5038599978" evidence="2">
    <location>
        <begin position="27"/>
        <end position="468"/>
    </location>
</feature>
<evidence type="ECO:0000313" key="4">
    <source>
        <dbReference type="Proteomes" id="UP000616724"/>
    </source>
</evidence>
<keyword evidence="2" id="KW-0732">Signal</keyword>
<dbReference type="RefSeq" id="WP_203889757.1">
    <property type="nucleotide sequence ID" value="NZ_BOOH01000014.1"/>
</dbReference>
<evidence type="ECO:0000313" key="3">
    <source>
        <dbReference type="EMBL" id="GIH75046.1"/>
    </source>
</evidence>
<dbReference type="InterPro" id="IPR011048">
    <property type="entry name" value="Haem_d1_sf"/>
</dbReference>
<proteinExistence type="predicted"/>